<dbReference type="InterPro" id="IPR000212">
    <property type="entry name" value="DNA_helicase_UvrD/REP"/>
</dbReference>
<dbReference type="InterPro" id="IPR013986">
    <property type="entry name" value="DExx_box_DNA_helicase_dom_sf"/>
</dbReference>
<feature type="compositionally biased region" description="Low complexity" evidence="14">
    <location>
        <begin position="812"/>
        <end position="845"/>
    </location>
</feature>
<keyword evidence="7" id="KW-0238">DNA-binding</keyword>
<comment type="catalytic activity">
    <reaction evidence="10">
        <text>Couples ATP hydrolysis with the unwinding of duplex DNA by translocating in the 3'-5' direction.</text>
        <dbReference type="EC" id="5.6.2.4"/>
    </reaction>
</comment>
<dbReference type="AlphaFoldDB" id="A0A4Y9Y934"/>
<evidence type="ECO:0000256" key="8">
    <source>
        <dbReference type="ARBA" id="ARBA00023204"/>
    </source>
</evidence>
<proteinExistence type="inferred from homology"/>
<dbReference type="EC" id="5.6.2.4" evidence="11"/>
<evidence type="ECO:0000256" key="1">
    <source>
        <dbReference type="ARBA" id="ARBA00009922"/>
    </source>
</evidence>
<keyword evidence="3" id="KW-0227">DNA damage</keyword>
<dbReference type="Gene3D" id="3.30.160.800">
    <property type="match status" value="1"/>
</dbReference>
<evidence type="ECO:0000256" key="9">
    <source>
        <dbReference type="ARBA" id="ARBA00023235"/>
    </source>
</evidence>
<dbReference type="Pfam" id="PF13361">
    <property type="entry name" value="UvrD_C"/>
    <property type="match status" value="1"/>
</dbReference>
<feature type="region of interest" description="Disordered" evidence="14">
    <location>
        <begin position="793"/>
        <end position="891"/>
    </location>
</feature>
<feature type="compositionally biased region" description="Acidic residues" evidence="14">
    <location>
        <begin position="187"/>
        <end position="196"/>
    </location>
</feature>
<feature type="region of interest" description="Disordered" evidence="14">
    <location>
        <begin position="597"/>
        <end position="620"/>
    </location>
</feature>
<keyword evidence="9" id="KW-0413">Isomerase</keyword>
<feature type="domain" description="UvrD-like helicase ATP-binding" evidence="15">
    <location>
        <begin position="8"/>
        <end position="321"/>
    </location>
</feature>
<dbReference type="Gene3D" id="3.40.50.300">
    <property type="entry name" value="P-loop containing nucleotide triphosphate hydrolases"/>
    <property type="match status" value="2"/>
</dbReference>
<dbReference type="PANTHER" id="PTHR11070:SF2">
    <property type="entry name" value="ATP-DEPENDENT DNA HELICASE SRS2"/>
    <property type="match status" value="1"/>
</dbReference>
<dbReference type="GO" id="GO:0005634">
    <property type="term" value="C:nucleus"/>
    <property type="evidence" value="ECO:0007669"/>
    <property type="project" value="TreeGrafter"/>
</dbReference>
<evidence type="ECO:0000256" key="4">
    <source>
        <dbReference type="ARBA" id="ARBA00022801"/>
    </source>
</evidence>
<evidence type="ECO:0000256" key="5">
    <source>
        <dbReference type="ARBA" id="ARBA00022806"/>
    </source>
</evidence>
<dbReference type="GO" id="GO:0003677">
    <property type="term" value="F:DNA binding"/>
    <property type="evidence" value="ECO:0007669"/>
    <property type="project" value="UniProtKB-KW"/>
</dbReference>
<evidence type="ECO:0000256" key="11">
    <source>
        <dbReference type="ARBA" id="ARBA00034808"/>
    </source>
</evidence>
<dbReference type="CDD" id="cd17932">
    <property type="entry name" value="DEXQc_UvrD"/>
    <property type="match status" value="1"/>
</dbReference>
<evidence type="ECO:0000256" key="10">
    <source>
        <dbReference type="ARBA" id="ARBA00034617"/>
    </source>
</evidence>
<feature type="compositionally biased region" description="Basic and acidic residues" evidence="14">
    <location>
        <begin position="603"/>
        <end position="617"/>
    </location>
</feature>
<dbReference type="SUPFAM" id="SSF52540">
    <property type="entry name" value="P-loop containing nucleoside triphosphate hydrolases"/>
    <property type="match status" value="1"/>
</dbReference>
<feature type="region of interest" description="Disordered" evidence="14">
    <location>
        <begin position="162"/>
        <end position="198"/>
    </location>
</feature>
<dbReference type="PROSITE" id="PS51198">
    <property type="entry name" value="UVRD_HELICASE_ATP_BIND"/>
    <property type="match status" value="1"/>
</dbReference>
<evidence type="ECO:0000313" key="17">
    <source>
        <dbReference type="EMBL" id="TFY58398.1"/>
    </source>
</evidence>
<dbReference type="GO" id="GO:0043138">
    <property type="term" value="F:3'-5' DNA helicase activity"/>
    <property type="evidence" value="ECO:0007669"/>
    <property type="project" value="UniProtKB-EC"/>
</dbReference>
<keyword evidence="5 13" id="KW-0347">Helicase</keyword>
<dbReference type="InterPro" id="IPR014016">
    <property type="entry name" value="UvrD-like_ATP-bd"/>
</dbReference>
<protein>
    <recommendedName>
        <fullName evidence="11">DNA 3'-5' helicase</fullName>
        <ecNumber evidence="11">5.6.2.4</ecNumber>
    </recommendedName>
</protein>
<dbReference type="GO" id="GO:0005524">
    <property type="term" value="F:ATP binding"/>
    <property type="evidence" value="ECO:0007669"/>
    <property type="project" value="UniProtKB-UniRule"/>
</dbReference>
<organism evidence="17 18">
    <name type="scientific">Rhodofomes roseus</name>
    <dbReference type="NCBI Taxonomy" id="34475"/>
    <lineage>
        <taxon>Eukaryota</taxon>
        <taxon>Fungi</taxon>
        <taxon>Dikarya</taxon>
        <taxon>Basidiomycota</taxon>
        <taxon>Agaricomycotina</taxon>
        <taxon>Agaricomycetes</taxon>
        <taxon>Polyporales</taxon>
        <taxon>Rhodofomes</taxon>
    </lineage>
</organism>
<keyword evidence="8" id="KW-0234">DNA repair</keyword>
<dbReference type="EMBL" id="SEKV01000363">
    <property type="protein sequence ID" value="TFY58398.1"/>
    <property type="molecule type" value="Genomic_DNA"/>
</dbReference>
<feature type="compositionally biased region" description="Polar residues" evidence="14">
    <location>
        <begin position="873"/>
        <end position="884"/>
    </location>
</feature>
<comment type="caution">
    <text evidence="17">The sequence shown here is derived from an EMBL/GenBank/DDBJ whole genome shotgun (WGS) entry which is preliminary data.</text>
</comment>
<keyword evidence="6 13" id="KW-0067">ATP-binding</keyword>
<evidence type="ECO:0000256" key="6">
    <source>
        <dbReference type="ARBA" id="ARBA00022840"/>
    </source>
</evidence>
<dbReference type="InterPro" id="IPR027417">
    <property type="entry name" value="P-loop_NTPase"/>
</dbReference>
<dbReference type="GO" id="GO:0016787">
    <property type="term" value="F:hydrolase activity"/>
    <property type="evidence" value="ECO:0007669"/>
    <property type="project" value="UniProtKB-UniRule"/>
</dbReference>
<evidence type="ECO:0000256" key="7">
    <source>
        <dbReference type="ARBA" id="ARBA00023125"/>
    </source>
</evidence>
<dbReference type="FunFam" id="3.40.50.300:FF:001201">
    <property type="entry name" value="ATP-dependent DNA helicase UvrD2"/>
    <property type="match status" value="1"/>
</dbReference>
<dbReference type="Pfam" id="PF00580">
    <property type="entry name" value="UvrD-helicase"/>
    <property type="match status" value="1"/>
</dbReference>
<evidence type="ECO:0000256" key="14">
    <source>
        <dbReference type="SAM" id="MobiDB-lite"/>
    </source>
</evidence>
<evidence type="ECO:0000256" key="2">
    <source>
        <dbReference type="ARBA" id="ARBA00022741"/>
    </source>
</evidence>
<dbReference type="Proteomes" id="UP000298390">
    <property type="component" value="Unassembled WGS sequence"/>
</dbReference>
<evidence type="ECO:0000256" key="13">
    <source>
        <dbReference type="PROSITE-ProRule" id="PRU00560"/>
    </source>
</evidence>
<dbReference type="Gene3D" id="1.10.10.160">
    <property type="match status" value="1"/>
</dbReference>
<accession>A0A4Y9Y934</accession>
<dbReference type="STRING" id="34475.A0A4Y9Y934"/>
<dbReference type="GO" id="GO:0000725">
    <property type="term" value="P:recombinational repair"/>
    <property type="evidence" value="ECO:0007669"/>
    <property type="project" value="TreeGrafter"/>
</dbReference>
<dbReference type="Gene3D" id="1.10.486.10">
    <property type="entry name" value="PCRA, domain 4"/>
    <property type="match status" value="1"/>
</dbReference>
<reference evidence="17 18" key="1">
    <citation type="submission" date="2019-01" db="EMBL/GenBank/DDBJ databases">
        <title>Genome sequencing of the rare red list fungi Fomitopsis rosea.</title>
        <authorList>
            <person name="Buettner E."/>
            <person name="Kellner H."/>
        </authorList>
    </citation>
    <scope>NUCLEOTIDE SEQUENCE [LARGE SCALE GENOMIC DNA]</scope>
    <source>
        <strain evidence="17 18">DSM 105464</strain>
    </source>
</reference>
<comment type="catalytic activity">
    <reaction evidence="12">
        <text>ATP + H2O = ADP + phosphate + H(+)</text>
        <dbReference type="Rhea" id="RHEA:13065"/>
        <dbReference type="ChEBI" id="CHEBI:15377"/>
        <dbReference type="ChEBI" id="CHEBI:15378"/>
        <dbReference type="ChEBI" id="CHEBI:30616"/>
        <dbReference type="ChEBI" id="CHEBI:43474"/>
        <dbReference type="ChEBI" id="CHEBI:456216"/>
        <dbReference type="EC" id="5.6.2.4"/>
    </reaction>
</comment>
<sequence>MSQAYLRNLNPAQLQAVKHPPDIPLQILAGPGSGKTRVLTARIAHLIFHHHVAPQAICAVTFTNKAANEMRARLDILVGVHDTACIRMGTFHALCASFLRRHGRMVGLETNFTICDADESKKIVKALLGEHSKDLAAKRISLTEGTLMSMISKAKARGQTADELEANYRRSRASGSRKRSRLPSDVNNEDNSDDEQSQIMQDPNIMAVLIDIYRVYERTLRSSNSLDFDDLLLFGVCLFKRNPAVGEWCQHVLVDEFQDTNTIQYELMRQIAAASRCVTIVGDPDQSIYGWRSAEIKNLINMQRDFLNTQQILLEQNYRSTASILGASMAIVSQDKKRVAKTLRAEHPAGPSPMLQLFLNEHQEAGFIASEIKKLVAATGGMLEWGDFVVLLRFNALSRLIESALQKEGIPNRILGGHKFFERLEVKDLLAYLQLIDNPHFVAAFTRVINVPARGIGEKTVNEILGAAQRLKLSPLEVVMRIHDGALPDIKPSVKRKLASFVPPVRELQTFARKDTLPSDLIRHLLESIKYDEHLRKTQKDWDSRWENVQELINFASEVEKNMENTKAAEPDEQPWDGDWDVLEEFDRDQLNDEGFVETSSDAVHKDKGTRKAREQQPEQDTPLRMFLQASMLSTDVASENKDDGKGKVTLTTCHAAKGLEWPVVFVPAVEKGTFPSHRAEDVDEERRLLYVACTRAQALLYLTHANSRMCAGEAKKKDMSEFVSAVLQNDKSYFSREAPNLSAGDRTLIAQLLGRNAPDEAEVVRRMAQYNSSTQAWNASYGFPNYSVAQPRLAGSSDSAPPSVRPPPVNPSLTAGPASAAMSQSAAPSQSSPAPSASDGPQSSTVKSTGVKRRLGMGRTGGGYPNKKFKTPGNTSGTSNESTPCFADVR</sequence>
<evidence type="ECO:0000313" key="18">
    <source>
        <dbReference type="Proteomes" id="UP000298390"/>
    </source>
</evidence>
<keyword evidence="2 13" id="KW-0547">Nucleotide-binding</keyword>
<dbReference type="InterPro" id="IPR014017">
    <property type="entry name" value="DNA_helicase_UvrD-like_C"/>
</dbReference>
<evidence type="ECO:0000259" key="16">
    <source>
        <dbReference type="PROSITE" id="PS51217"/>
    </source>
</evidence>
<evidence type="ECO:0000259" key="15">
    <source>
        <dbReference type="PROSITE" id="PS51198"/>
    </source>
</evidence>
<evidence type="ECO:0000256" key="3">
    <source>
        <dbReference type="ARBA" id="ARBA00022763"/>
    </source>
</evidence>
<keyword evidence="4 13" id="KW-0378">Hydrolase</keyword>
<evidence type="ECO:0000256" key="12">
    <source>
        <dbReference type="ARBA" id="ARBA00048988"/>
    </source>
</evidence>
<name>A0A4Y9Y934_9APHY</name>
<comment type="similarity">
    <text evidence="1">Belongs to the helicase family. UvrD subfamily.</text>
</comment>
<feature type="domain" description="UvrD-like helicase C-terminal" evidence="16">
    <location>
        <begin position="322"/>
        <end position="659"/>
    </location>
</feature>
<dbReference type="PANTHER" id="PTHR11070">
    <property type="entry name" value="UVRD / RECB / PCRA DNA HELICASE FAMILY MEMBER"/>
    <property type="match status" value="1"/>
</dbReference>
<dbReference type="CDD" id="cd18807">
    <property type="entry name" value="SF1_C_UvrD"/>
    <property type="match status" value="1"/>
</dbReference>
<feature type="compositionally biased region" description="Basic residues" evidence="14">
    <location>
        <begin position="169"/>
        <end position="181"/>
    </location>
</feature>
<dbReference type="PROSITE" id="PS51217">
    <property type="entry name" value="UVRD_HELICASE_CTER"/>
    <property type="match status" value="1"/>
</dbReference>
<feature type="binding site" evidence="13">
    <location>
        <begin position="29"/>
        <end position="36"/>
    </location>
    <ligand>
        <name>ATP</name>
        <dbReference type="ChEBI" id="CHEBI:30616"/>
    </ligand>
</feature>
<gene>
    <name evidence="17" type="ORF">EVJ58_g6440</name>
</gene>